<sequence length="109" mass="12411">MKSRPALLFVFSPLSVPRFLYSDSARSSEHGRNGWTLLGSAGARGIKGQLGRERERERERDKGKSEKDKEPQRRAETEKYVGNANTLAPGRYTREDVELNGRLLHVDRI</sequence>
<reference evidence="2" key="1">
    <citation type="journal article" date="2021" name="Nat. Commun.">
        <title>Genetic determinants of endophytism in the Arabidopsis root mycobiome.</title>
        <authorList>
            <person name="Mesny F."/>
            <person name="Miyauchi S."/>
            <person name="Thiergart T."/>
            <person name="Pickel B."/>
            <person name="Atanasova L."/>
            <person name="Karlsson M."/>
            <person name="Huettel B."/>
            <person name="Barry K.W."/>
            <person name="Haridas S."/>
            <person name="Chen C."/>
            <person name="Bauer D."/>
            <person name="Andreopoulos W."/>
            <person name="Pangilinan J."/>
            <person name="LaButti K."/>
            <person name="Riley R."/>
            <person name="Lipzen A."/>
            <person name="Clum A."/>
            <person name="Drula E."/>
            <person name="Henrissat B."/>
            <person name="Kohler A."/>
            <person name="Grigoriev I.V."/>
            <person name="Martin F.M."/>
            <person name="Hacquard S."/>
        </authorList>
    </citation>
    <scope>NUCLEOTIDE SEQUENCE</scope>
    <source>
        <strain evidence="2">MPI-CAGE-CH-0230</strain>
    </source>
</reference>
<evidence type="ECO:0000256" key="1">
    <source>
        <dbReference type="SAM" id="MobiDB-lite"/>
    </source>
</evidence>
<name>A0A9P8XXR8_9PEZI</name>
<proteinExistence type="predicted"/>
<dbReference type="GeneID" id="70184542"/>
<dbReference type="EMBL" id="JAGTJQ010000009">
    <property type="protein sequence ID" value="KAH7024530.1"/>
    <property type="molecule type" value="Genomic_DNA"/>
</dbReference>
<dbReference type="Proteomes" id="UP000756346">
    <property type="component" value="Unassembled WGS sequence"/>
</dbReference>
<evidence type="ECO:0000313" key="3">
    <source>
        <dbReference type="Proteomes" id="UP000756346"/>
    </source>
</evidence>
<keyword evidence="3" id="KW-1185">Reference proteome</keyword>
<gene>
    <name evidence="2" type="ORF">B0I36DRAFT_331586</name>
</gene>
<comment type="caution">
    <text evidence="2">The sequence shown here is derived from an EMBL/GenBank/DDBJ whole genome shotgun (WGS) entry which is preliminary data.</text>
</comment>
<feature type="compositionally biased region" description="Basic and acidic residues" evidence="1">
    <location>
        <begin position="50"/>
        <end position="79"/>
    </location>
</feature>
<accession>A0A9P8XXR8</accession>
<evidence type="ECO:0000313" key="2">
    <source>
        <dbReference type="EMBL" id="KAH7024530.1"/>
    </source>
</evidence>
<feature type="region of interest" description="Disordered" evidence="1">
    <location>
        <begin position="46"/>
        <end position="89"/>
    </location>
</feature>
<dbReference type="AlphaFoldDB" id="A0A9P8XXR8"/>
<organism evidence="2 3">
    <name type="scientific">Microdochium trichocladiopsis</name>
    <dbReference type="NCBI Taxonomy" id="1682393"/>
    <lineage>
        <taxon>Eukaryota</taxon>
        <taxon>Fungi</taxon>
        <taxon>Dikarya</taxon>
        <taxon>Ascomycota</taxon>
        <taxon>Pezizomycotina</taxon>
        <taxon>Sordariomycetes</taxon>
        <taxon>Xylariomycetidae</taxon>
        <taxon>Xylariales</taxon>
        <taxon>Microdochiaceae</taxon>
        <taxon>Microdochium</taxon>
    </lineage>
</organism>
<protein>
    <submittedName>
        <fullName evidence="2">Uncharacterized protein</fullName>
    </submittedName>
</protein>
<dbReference type="RefSeq" id="XP_046008078.1">
    <property type="nucleotide sequence ID" value="XM_046154996.1"/>
</dbReference>